<dbReference type="Proteomes" id="UP001227101">
    <property type="component" value="Chromosome"/>
</dbReference>
<evidence type="ECO:0000259" key="1">
    <source>
        <dbReference type="Pfam" id="PF10006"/>
    </source>
</evidence>
<keyword evidence="3" id="KW-1185">Reference proteome</keyword>
<dbReference type="RefSeq" id="WP_285450516.1">
    <property type="nucleotide sequence ID" value="NZ_CP127173.1"/>
</dbReference>
<proteinExistence type="predicted"/>
<dbReference type="InterPro" id="IPR018720">
    <property type="entry name" value="DUF2249"/>
</dbReference>
<evidence type="ECO:0000313" key="3">
    <source>
        <dbReference type="Proteomes" id="UP001227101"/>
    </source>
</evidence>
<organism evidence="2 3">
    <name type="scientific">Amycolatopsis nalaikhensis</name>
    <dbReference type="NCBI Taxonomy" id="715472"/>
    <lineage>
        <taxon>Bacteria</taxon>
        <taxon>Bacillati</taxon>
        <taxon>Actinomycetota</taxon>
        <taxon>Actinomycetes</taxon>
        <taxon>Pseudonocardiales</taxon>
        <taxon>Pseudonocardiaceae</taxon>
        <taxon>Amycolatopsis</taxon>
    </lineage>
</organism>
<sequence>MSSTSVYIRGTGDDPVVGATAWLTDIIDTLLAEARSKSALLTELNLEPADRQAAQASLNAFCAERVLRHLAATDQALYAPAAGAGPTRLLVTALRIQHRIITDDVSDLETASTADRSRAAARSLVTMLESCLEIQKSVLLPALAELPGADLPSLVHDMGAVLAGKSLEKPDELDVREIPHGRRHPRIFGTYARLAEGESFVLVNNHDPKPLRREFDAAYPGQYAWDYLEQGPARWRVRIGRPATAR</sequence>
<reference evidence="2 3" key="1">
    <citation type="submission" date="2023-06" db="EMBL/GenBank/DDBJ databases">
        <authorList>
            <person name="Oyuntsetseg B."/>
            <person name="Kim S.B."/>
        </authorList>
    </citation>
    <scope>NUCLEOTIDE SEQUENCE [LARGE SCALE GENOMIC DNA]</scope>
    <source>
        <strain evidence="2 3">2-2</strain>
    </source>
</reference>
<feature type="domain" description="DUF2249" evidence="1">
    <location>
        <begin position="172"/>
        <end position="241"/>
    </location>
</feature>
<gene>
    <name evidence="2" type="ORF">QP939_34635</name>
</gene>
<accession>A0ABY8XEE0</accession>
<dbReference type="Pfam" id="PF10006">
    <property type="entry name" value="DUF2249"/>
    <property type="match status" value="1"/>
</dbReference>
<dbReference type="EMBL" id="CP127173">
    <property type="protein sequence ID" value="WIV53983.1"/>
    <property type="molecule type" value="Genomic_DNA"/>
</dbReference>
<evidence type="ECO:0000313" key="2">
    <source>
        <dbReference type="EMBL" id="WIV53983.1"/>
    </source>
</evidence>
<protein>
    <submittedName>
        <fullName evidence="2">DUF2249 domain-containing protein</fullName>
    </submittedName>
</protein>
<name>A0ABY8XEE0_9PSEU</name>